<dbReference type="InterPro" id="IPR040258">
    <property type="entry name" value="Spt16"/>
</dbReference>
<dbReference type="GO" id="GO:0031491">
    <property type="term" value="F:nucleosome binding"/>
    <property type="evidence" value="ECO:0007669"/>
    <property type="project" value="TreeGrafter"/>
</dbReference>
<keyword evidence="9 10" id="KW-0539">Nucleus</keyword>
<comment type="similarity">
    <text evidence="1 10">Belongs to the peptidase M24 family. SPT16 subfamily.</text>
</comment>
<organism evidence="15 16">
    <name type="scientific">Dictyostelium firmibasis</name>
    <dbReference type="NCBI Taxonomy" id="79012"/>
    <lineage>
        <taxon>Eukaryota</taxon>
        <taxon>Amoebozoa</taxon>
        <taxon>Evosea</taxon>
        <taxon>Eumycetozoa</taxon>
        <taxon>Dictyostelia</taxon>
        <taxon>Dictyosteliales</taxon>
        <taxon>Dictyosteliaceae</taxon>
        <taxon>Dictyostelium</taxon>
    </lineage>
</organism>
<dbReference type="Pfam" id="PF14826">
    <property type="entry name" value="FACT-Spt16_Nlob"/>
    <property type="match status" value="1"/>
</dbReference>
<keyword evidence="6" id="KW-0175">Coiled coil</keyword>
<dbReference type="Pfam" id="PF08512">
    <property type="entry name" value="Rttp106-like_middle"/>
    <property type="match status" value="1"/>
</dbReference>
<feature type="compositionally biased region" description="Acidic residues" evidence="11">
    <location>
        <begin position="936"/>
        <end position="949"/>
    </location>
</feature>
<dbReference type="SMART" id="SM01287">
    <property type="entry name" value="Rtt106"/>
    <property type="match status" value="1"/>
</dbReference>
<feature type="region of interest" description="Disordered" evidence="11">
    <location>
        <begin position="936"/>
        <end position="1068"/>
    </location>
</feature>
<reference evidence="15 16" key="1">
    <citation type="submission" date="2023-11" db="EMBL/GenBank/DDBJ databases">
        <title>Dfirmibasis_genome.</title>
        <authorList>
            <person name="Edelbroek B."/>
            <person name="Kjellin J."/>
            <person name="Jerlstrom-Hultqvist J."/>
            <person name="Soderbom F."/>
        </authorList>
    </citation>
    <scope>NUCLEOTIDE SEQUENCE [LARGE SCALE GENOMIC DNA]</scope>
    <source>
        <strain evidence="15 16">TNS-C-14</strain>
    </source>
</reference>
<dbReference type="Gene3D" id="2.30.29.150">
    <property type="match status" value="1"/>
</dbReference>
<sequence>MSQSTTTTTTAPKEATLDAVNFCKRIKILYDSWNSDSNLWKSANSLVLALGQPNESNPYQKVTSLQTWLFGYELKDTIIVFLEKEIYFVSTPKKINLFQKLSESEQVQTETSLKFNFLTIDKSDKNKSNFEKLIGEATKAGSNIGVIIKETYIGDLALQWEAALNECSLNKVDITPALSSCLLVKDLQEQKNIITSAKITSKVLKSHILPKIETIIDKGERQTHNQLADYAADIFESPEKISSKLTVEHVDYSYVPIIQSGGVYDLRASASSDDNPLHFGTIIVSCGARYKNYCSNIARTYIIDPTNDQKKNYGILLNVQNSVIKAIKPDVPFSSLYEKAIQTIKESSKPELVDHFPKNVGYGIGIEFQESLAVLNATNSRTLKSGMTLNIVCGFQKISNPEGKDEKSKIYSLLISDTVLLNDEGKVEVLTDVGKKASDVVYMLGGDDDDDDDDNDPSIKLELPDDVKGITGRTRETKEKSKSVEERRRDHQKMLEQKNLQEAENKIKAMNDPNGKKGTPEVDYTAITKLQPIYNSVGAFPQDIVKNKMYIDPKKETVLFPMFGYMVPFHISTIKNISKSEEYIRVNFNTPTSYTQEQIDAGFVPPQLMYIREVTYKVNDPKVLANNIRLIKELKKKFTTRETEDREKRNLITQEKLILSRGKFPRLPEVHARPTLSGARRTIGILEAHENGIRFNPTSTKDRTPIDVLYKNIKHAIYQQADQESMAVIHFHLHDALMIGKKKTKDVQFYIEISEMSQSLDVSSRFNDEEEEERRERALKEKINNDFKNFIKRVEEIVPEPGLEFDVPYRELGFYGVPNVSTVFIQPSVHCLLSILEPPFFVLTLDDVEIACFERAIRSLKNFDLSFVFKDYNRPPIRISVIPRNYFETVKEWLDSFNIKFYQSERNYNWKRIMDTIKSDVKKFHDDGGWSFLDLEEEEEEDDEGDDDYVSNSESSESSDYISSMSSGSDDDDEDSSEGENWEDLEQKAERDDKKKTFEDSNKRKRDEKSGSSSSSSISSNSKPSSSKSGSSSSGSSKSKSSSSSSSKGSSSSSKGSSSSSKGSSKKK</sequence>
<evidence type="ECO:0000256" key="3">
    <source>
        <dbReference type="ARBA" id="ARBA00022705"/>
    </source>
</evidence>
<feature type="domain" description="Histone chaperone RTT106/FACT complex subunit SPT16-like middle" evidence="14">
    <location>
        <begin position="814"/>
        <end position="904"/>
    </location>
</feature>
<dbReference type="Gene3D" id="2.30.29.30">
    <property type="entry name" value="Pleckstrin-homology domain (PH domain)/Phosphotyrosine-binding domain (PTB)"/>
    <property type="match status" value="1"/>
</dbReference>
<accession>A0AAN7UB99</accession>
<dbReference type="InterPro" id="IPR000994">
    <property type="entry name" value="Pept_M24"/>
</dbReference>
<keyword evidence="4 10" id="KW-0227">DNA damage</keyword>
<keyword evidence="16" id="KW-1185">Reference proteome</keyword>
<evidence type="ECO:0000256" key="10">
    <source>
        <dbReference type="RuleBase" id="RU367052"/>
    </source>
</evidence>
<protein>
    <recommendedName>
        <fullName evidence="10">FACT complex subunit</fullName>
    </recommendedName>
</protein>
<dbReference type="InterPro" id="IPR029149">
    <property type="entry name" value="Creatin/AminoP/Spt16_N"/>
</dbReference>
<dbReference type="InterPro" id="IPR056595">
    <property type="entry name" value="Fact-SPT16_PH"/>
</dbReference>
<dbReference type="SUPFAM" id="SSF55920">
    <property type="entry name" value="Creatinase/aminopeptidase"/>
    <property type="match status" value="1"/>
</dbReference>
<evidence type="ECO:0000256" key="8">
    <source>
        <dbReference type="ARBA" id="ARBA00023204"/>
    </source>
</evidence>
<dbReference type="SMART" id="SM01286">
    <property type="entry name" value="SPT16"/>
    <property type="match status" value="1"/>
</dbReference>
<feature type="compositionally biased region" description="Low complexity" evidence="11">
    <location>
        <begin position="950"/>
        <end position="968"/>
    </location>
</feature>
<keyword evidence="2 10" id="KW-0158">Chromosome</keyword>
<dbReference type="Pfam" id="PF00557">
    <property type="entry name" value="Peptidase_M24"/>
    <property type="match status" value="1"/>
</dbReference>
<dbReference type="Proteomes" id="UP001344447">
    <property type="component" value="Unassembled WGS sequence"/>
</dbReference>
<evidence type="ECO:0000256" key="7">
    <source>
        <dbReference type="ARBA" id="ARBA00023163"/>
    </source>
</evidence>
<feature type="domain" description="FACT complex subunit SPT16 middle" evidence="13">
    <location>
        <begin position="549"/>
        <end position="695"/>
    </location>
</feature>
<dbReference type="Pfam" id="PF08644">
    <property type="entry name" value="SPT16"/>
    <property type="match status" value="1"/>
</dbReference>
<evidence type="ECO:0000256" key="2">
    <source>
        <dbReference type="ARBA" id="ARBA00022454"/>
    </source>
</evidence>
<feature type="compositionally biased region" description="Basic and acidic residues" evidence="11">
    <location>
        <begin position="457"/>
        <end position="493"/>
    </location>
</feature>
<feature type="compositionally biased region" description="Low complexity" evidence="11">
    <location>
        <begin position="1011"/>
        <end position="1068"/>
    </location>
</feature>
<dbReference type="EMBL" id="JAVFKY010000001">
    <property type="protein sequence ID" value="KAK5584846.1"/>
    <property type="molecule type" value="Genomic_DNA"/>
</dbReference>
<dbReference type="Gene3D" id="3.90.230.10">
    <property type="entry name" value="Creatinase/methionine aminopeptidase superfamily"/>
    <property type="match status" value="1"/>
</dbReference>
<evidence type="ECO:0000259" key="12">
    <source>
        <dbReference type="SMART" id="SM01285"/>
    </source>
</evidence>
<dbReference type="PANTHER" id="PTHR13980:SF15">
    <property type="entry name" value="FACT COMPLEX SUBUNIT SPT16"/>
    <property type="match status" value="1"/>
</dbReference>
<evidence type="ECO:0000259" key="14">
    <source>
        <dbReference type="SMART" id="SM01287"/>
    </source>
</evidence>
<evidence type="ECO:0000256" key="5">
    <source>
        <dbReference type="ARBA" id="ARBA00023015"/>
    </source>
</evidence>
<evidence type="ECO:0000259" key="13">
    <source>
        <dbReference type="SMART" id="SM01286"/>
    </source>
</evidence>
<dbReference type="SMART" id="SM01285">
    <property type="entry name" value="FACT-Spt16_Nlob"/>
    <property type="match status" value="1"/>
</dbReference>
<dbReference type="Pfam" id="PF24824">
    <property type="entry name" value="PH_SPT16"/>
    <property type="match status" value="1"/>
</dbReference>
<feature type="compositionally biased region" description="Acidic residues" evidence="11">
    <location>
        <begin position="969"/>
        <end position="984"/>
    </location>
</feature>
<dbReference type="GO" id="GO:0035101">
    <property type="term" value="C:FACT complex"/>
    <property type="evidence" value="ECO:0007669"/>
    <property type="project" value="UniProtKB-UniRule"/>
</dbReference>
<evidence type="ECO:0000313" key="15">
    <source>
        <dbReference type="EMBL" id="KAK5584846.1"/>
    </source>
</evidence>
<dbReference type="GO" id="GO:0006281">
    <property type="term" value="P:DNA repair"/>
    <property type="evidence" value="ECO:0007669"/>
    <property type="project" value="UniProtKB-UniRule"/>
</dbReference>
<evidence type="ECO:0000256" key="6">
    <source>
        <dbReference type="ARBA" id="ARBA00023054"/>
    </source>
</evidence>
<dbReference type="InterPro" id="IPR011993">
    <property type="entry name" value="PH-like_dom_sf"/>
</dbReference>
<dbReference type="Gene3D" id="2.30.29.210">
    <property type="entry name" value="FACT complex subunit Spt16p/Cdc68p"/>
    <property type="match status" value="1"/>
</dbReference>
<dbReference type="InterPro" id="IPR036005">
    <property type="entry name" value="Creatinase/aminopeptidase-like"/>
</dbReference>
<evidence type="ECO:0000313" key="16">
    <source>
        <dbReference type="Proteomes" id="UP001344447"/>
    </source>
</evidence>
<name>A0AAN7UB99_9MYCE</name>
<feature type="compositionally biased region" description="Basic and acidic residues" evidence="11">
    <location>
        <begin position="985"/>
        <end position="1010"/>
    </location>
</feature>
<dbReference type="InterPro" id="IPR013953">
    <property type="entry name" value="FACT_SPT16_M"/>
</dbReference>
<feature type="compositionally biased region" description="Acidic residues" evidence="11">
    <location>
        <begin position="446"/>
        <end position="456"/>
    </location>
</feature>
<gene>
    <name evidence="15" type="ORF">RB653_006463</name>
</gene>
<evidence type="ECO:0000256" key="9">
    <source>
        <dbReference type="ARBA" id="ARBA00023242"/>
    </source>
</evidence>
<keyword evidence="7 10" id="KW-0804">Transcription</keyword>
<comment type="function">
    <text evidence="10">Component of the FACT complex, a general chromatin factor that acts to reorganize nucleosomes. The FACT complex is involved in multiple processes that require DNA as a template such as mRNA elongation, DNA replication and DNA repair. During transcription elongation the FACT complex acts as a histone chaperone that both destabilizes and restores nucleosomal structure. It facilitates the passage of RNA polymerase II and transcription by promoting the dissociation of one histone H2A-H2B dimer from the nucleosome, then subsequently promotes the reestablishment of the nucleosome following the passage of RNA polymerase II.</text>
</comment>
<dbReference type="FunFam" id="2.30.29.30:FF:000017">
    <property type="entry name" value="FACT complex subunit SPT16"/>
    <property type="match status" value="1"/>
</dbReference>
<dbReference type="GO" id="GO:0006368">
    <property type="term" value="P:transcription elongation by RNA polymerase II"/>
    <property type="evidence" value="ECO:0007669"/>
    <property type="project" value="TreeGrafter"/>
</dbReference>
<evidence type="ECO:0000256" key="1">
    <source>
        <dbReference type="ARBA" id="ARBA00010779"/>
    </source>
</evidence>
<feature type="domain" description="FACT complex subunit SPT16 N-terminal lobe" evidence="12">
    <location>
        <begin position="17"/>
        <end position="178"/>
    </location>
</feature>
<evidence type="ECO:0000256" key="4">
    <source>
        <dbReference type="ARBA" id="ARBA00022763"/>
    </source>
</evidence>
<dbReference type="InterPro" id="IPR013719">
    <property type="entry name" value="RTT106/SPT16-like_middle_dom"/>
</dbReference>
<proteinExistence type="inferred from homology"/>
<keyword evidence="3 10" id="KW-0235">DNA replication</keyword>
<dbReference type="Gene3D" id="3.40.350.10">
    <property type="entry name" value="Creatinase/prolidase N-terminal domain"/>
    <property type="match status" value="1"/>
</dbReference>
<keyword evidence="5 10" id="KW-0805">Transcription regulation</keyword>
<dbReference type="InterPro" id="IPR029148">
    <property type="entry name" value="FACT-SPT16_Nlobe"/>
</dbReference>
<evidence type="ECO:0000256" key="11">
    <source>
        <dbReference type="SAM" id="MobiDB-lite"/>
    </source>
</evidence>
<comment type="subcellular location">
    <subcellularLocation>
        <location evidence="10">Nucleus</location>
    </subcellularLocation>
    <subcellularLocation>
        <location evidence="10">Chromosome</location>
    </subcellularLocation>
</comment>
<dbReference type="FunFam" id="3.40.350.10:FF:000006">
    <property type="entry name" value="FACT complex subunit SPT16"/>
    <property type="match status" value="1"/>
</dbReference>
<comment type="subunit">
    <text evidence="10">Component of the FACT complex.</text>
</comment>
<dbReference type="FunFam" id="3.90.230.10:FF:000005">
    <property type="entry name" value="FACT complex subunit spt16"/>
    <property type="match status" value="1"/>
</dbReference>
<keyword evidence="8 10" id="KW-0234">DNA repair</keyword>
<dbReference type="AlphaFoldDB" id="A0AAN7UB99"/>
<feature type="region of interest" description="Disordered" evidence="11">
    <location>
        <begin position="445"/>
        <end position="493"/>
    </location>
</feature>
<comment type="caution">
    <text evidence="15">The sequence shown here is derived from an EMBL/GenBank/DDBJ whole genome shotgun (WGS) entry which is preliminary data.</text>
</comment>
<dbReference type="FunFam" id="2.30.29.210:FF:000004">
    <property type="entry name" value="Transcription factor-like protein"/>
    <property type="match status" value="1"/>
</dbReference>
<dbReference type="GO" id="GO:0006260">
    <property type="term" value="P:DNA replication"/>
    <property type="evidence" value="ECO:0007669"/>
    <property type="project" value="UniProtKB-KW"/>
</dbReference>
<dbReference type="PANTHER" id="PTHR13980">
    <property type="entry name" value="CDC68 RELATED"/>
    <property type="match status" value="1"/>
</dbReference>